<dbReference type="Proteomes" id="UP000683246">
    <property type="component" value="Chromosome"/>
</dbReference>
<dbReference type="EMBL" id="CP058649">
    <property type="protein sequence ID" value="QUI22800.1"/>
    <property type="molecule type" value="Genomic_DNA"/>
</dbReference>
<dbReference type="CDD" id="cd16914">
    <property type="entry name" value="EcfT"/>
    <property type="match status" value="1"/>
</dbReference>
<organism evidence="6 7">
    <name type="scientific">Vallitalea pronyensis</name>
    <dbReference type="NCBI Taxonomy" id="1348613"/>
    <lineage>
        <taxon>Bacteria</taxon>
        <taxon>Bacillati</taxon>
        <taxon>Bacillota</taxon>
        <taxon>Clostridia</taxon>
        <taxon>Lachnospirales</taxon>
        <taxon>Vallitaleaceae</taxon>
        <taxon>Vallitalea</taxon>
    </lineage>
</organism>
<keyword evidence="2 5" id="KW-0812">Transmembrane</keyword>
<dbReference type="RefSeq" id="WP_212698296.1">
    <property type="nucleotide sequence ID" value="NZ_CP058649.1"/>
</dbReference>
<keyword evidence="4 5" id="KW-0472">Membrane</keyword>
<gene>
    <name evidence="6" type="ORF">HZI73_11095</name>
</gene>
<dbReference type="AlphaFoldDB" id="A0A8J8MJG9"/>
<dbReference type="PANTHER" id="PTHR33514:SF13">
    <property type="entry name" value="PROTEIN ABCI12, CHLOROPLASTIC"/>
    <property type="match status" value="1"/>
</dbReference>
<evidence type="ECO:0000256" key="3">
    <source>
        <dbReference type="ARBA" id="ARBA00022989"/>
    </source>
</evidence>
<keyword evidence="3 5" id="KW-1133">Transmembrane helix</keyword>
<dbReference type="Pfam" id="PF02361">
    <property type="entry name" value="CbiQ"/>
    <property type="match status" value="1"/>
</dbReference>
<dbReference type="GO" id="GO:0005886">
    <property type="term" value="C:plasma membrane"/>
    <property type="evidence" value="ECO:0007669"/>
    <property type="project" value="TreeGrafter"/>
</dbReference>
<dbReference type="InterPro" id="IPR003339">
    <property type="entry name" value="ABC/ECF_trnsptr_transmembrane"/>
</dbReference>
<name>A0A8J8MJG9_9FIRM</name>
<feature type="transmembrane region" description="Helical" evidence="5">
    <location>
        <begin position="13"/>
        <end position="45"/>
    </location>
</feature>
<sequence length="245" mass="27971">MIHNQRIDPRTKLWMVTCLSTLAVVIKDLPLLIGISIITFSVSLWLKSPLWLVMKRLKSLIFLFATMVFLQSIFSHEGNGLIRIGSLMLLTDIGLIKGIMVMLRMFMMIMCGTILMTSSVRVLIQGLIQLRIPYELAFMVMIGLKWIPLLSQEIRDVLTAIELRGIAIKQLPIRKKIKLYHYMITPVLTGTIVQAKKMAIAMTCKGLRVCENRTSYFVLRLKRLDYVIVGLSTCVFIIFLSLYDG</sequence>
<feature type="transmembrane region" description="Helical" evidence="5">
    <location>
        <begin position="130"/>
        <end position="147"/>
    </location>
</feature>
<evidence type="ECO:0000256" key="2">
    <source>
        <dbReference type="ARBA" id="ARBA00022692"/>
    </source>
</evidence>
<evidence type="ECO:0000313" key="6">
    <source>
        <dbReference type="EMBL" id="QUI22800.1"/>
    </source>
</evidence>
<evidence type="ECO:0000256" key="1">
    <source>
        <dbReference type="ARBA" id="ARBA00004141"/>
    </source>
</evidence>
<proteinExistence type="predicted"/>
<evidence type="ECO:0000313" key="7">
    <source>
        <dbReference type="Proteomes" id="UP000683246"/>
    </source>
</evidence>
<reference evidence="6" key="1">
    <citation type="submission" date="2020-07" db="EMBL/GenBank/DDBJ databases">
        <title>Vallitalea pronyensis genome.</title>
        <authorList>
            <person name="Postec A."/>
        </authorList>
    </citation>
    <scope>NUCLEOTIDE SEQUENCE</scope>
    <source>
        <strain evidence="6">FatNI3</strain>
    </source>
</reference>
<evidence type="ECO:0000256" key="5">
    <source>
        <dbReference type="SAM" id="Phobius"/>
    </source>
</evidence>
<comment type="subcellular location">
    <subcellularLocation>
        <location evidence="1">Membrane</location>
        <topology evidence="1">Multi-pass membrane protein</topology>
    </subcellularLocation>
</comment>
<feature type="transmembrane region" description="Helical" evidence="5">
    <location>
        <begin position="106"/>
        <end position="124"/>
    </location>
</feature>
<protein>
    <submittedName>
        <fullName evidence="6">Energy-coupling factor transporter transmembrane protein EcfT</fullName>
    </submittedName>
</protein>
<keyword evidence="7" id="KW-1185">Reference proteome</keyword>
<feature type="transmembrane region" description="Helical" evidence="5">
    <location>
        <begin position="224"/>
        <end position="243"/>
    </location>
</feature>
<dbReference type="PANTHER" id="PTHR33514">
    <property type="entry name" value="PROTEIN ABCI12, CHLOROPLASTIC"/>
    <property type="match status" value="1"/>
</dbReference>
<evidence type="ECO:0000256" key="4">
    <source>
        <dbReference type="ARBA" id="ARBA00023136"/>
    </source>
</evidence>
<dbReference type="KEGG" id="vpy:HZI73_11095"/>
<accession>A0A8J8MJG9</accession>
<feature type="transmembrane region" description="Helical" evidence="5">
    <location>
        <begin position="57"/>
        <end position="74"/>
    </location>
</feature>